<dbReference type="Proteomes" id="UP000244090">
    <property type="component" value="Unassembled WGS sequence"/>
</dbReference>
<keyword evidence="1" id="KW-1133">Transmembrane helix</keyword>
<keyword evidence="4" id="KW-1185">Reference proteome</keyword>
<dbReference type="PANTHER" id="PTHR10098">
    <property type="entry name" value="RAPSYN-RELATED"/>
    <property type="match status" value="1"/>
</dbReference>
<evidence type="ECO:0000313" key="3">
    <source>
        <dbReference type="EMBL" id="PTX63488.1"/>
    </source>
</evidence>
<dbReference type="OrthoDB" id="9771112at2"/>
<keyword evidence="1" id="KW-0472">Membrane</keyword>
<evidence type="ECO:0000259" key="2">
    <source>
        <dbReference type="Pfam" id="PF12770"/>
    </source>
</evidence>
<dbReference type="RefSeq" id="WP_158269035.1">
    <property type="nucleotide sequence ID" value="NZ_QBKT01000001.1"/>
</dbReference>
<dbReference type="AlphaFoldDB" id="A0A2T6C575"/>
<name>A0A2T6C575_9FLAO</name>
<accession>A0A2T6C575</accession>
<proteinExistence type="predicted"/>
<gene>
    <name evidence="3" type="ORF">C8N46_10188</name>
</gene>
<keyword evidence="1" id="KW-0812">Transmembrane</keyword>
<dbReference type="PANTHER" id="PTHR10098:SF108">
    <property type="entry name" value="TETRATRICOPEPTIDE REPEAT PROTEIN 28"/>
    <property type="match status" value="1"/>
</dbReference>
<dbReference type="InterPro" id="IPR024983">
    <property type="entry name" value="CHAT_dom"/>
</dbReference>
<feature type="domain" description="CHAT" evidence="2">
    <location>
        <begin position="610"/>
        <end position="885"/>
    </location>
</feature>
<dbReference type="InterPro" id="IPR011990">
    <property type="entry name" value="TPR-like_helical_dom_sf"/>
</dbReference>
<dbReference type="Pfam" id="PF12770">
    <property type="entry name" value="CHAT"/>
    <property type="match status" value="1"/>
</dbReference>
<evidence type="ECO:0000256" key="1">
    <source>
        <dbReference type="SAM" id="Phobius"/>
    </source>
</evidence>
<comment type="caution">
    <text evidence="3">The sequence shown here is derived from an EMBL/GenBank/DDBJ whole genome shotgun (WGS) entry which is preliminary data.</text>
</comment>
<organism evidence="3 4">
    <name type="scientific">Kordia periserrulae</name>
    <dbReference type="NCBI Taxonomy" id="701523"/>
    <lineage>
        <taxon>Bacteria</taxon>
        <taxon>Pseudomonadati</taxon>
        <taxon>Bacteroidota</taxon>
        <taxon>Flavobacteriia</taxon>
        <taxon>Flavobacteriales</taxon>
        <taxon>Flavobacteriaceae</taxon>
        <taxon>Kordia</taxon>
    </lineage>
</organism>
<sequence>MLATNSIRFPQNTTQDSIQPSIETLWKTSNALNNTKQFDKLLVYLEKYIHDVHPKNEKDSLDVSDLYFNQFQGHFYTGNYLESIKSANKGLLFCQHNKSKRGILNTGALYYKRAYGESEMNFAKRAKLSMKTAIEYLPETNERSLDYLVDAHVFLASQAAYHGNTVDAKRYFRLANNIYKNHKTYLDKARNDRYEVVLAYREAYIFYKFSKTQEDSLQIVKIVKKLDELHASPKFNKHEQIYYTTALNHIGDWYLGRKHDSLIDADDLEKSTFYLDKSINLVQEKNYSGDLITFKYNKCKALTYANKLIEAEALIVQLLDEMSPNDYRKPFFLAQKALIKAKTKQKDSALRIFHEAIAHIHADTTILAKDYSNFKPSKVYGEARLIRRVAEKLEKFYSDDISVQKMIPKLYEIAFIQFENSYARTKFNPNQNDVLRKILHGFLVAKTAYPQTETITIDNVLSRTETIMNQMTWQRFYQNRFTNSLPKLDSLKYRNLNLRTQLTAAKKEQNIRSVDSIQELIQNHELYTGKQFPNLALLSDKEFNIDSLQKHIHDDEIVIKYLLFEDEIAIFSITSDAIRWELRPWTATEIALEEELINSIRNRTYNREIAVQLSQKLLPNIDKTYRKIIINPDGELYRIPFEVLQHNEHYLIEKYQIQYTSNLGFIHFENQLQPTKKGVLAIYAPTYPKSETALATRNSNNSSFLQGAAKEAEIISKLFPSKTYVGTAISKNYFLETAPKAGILHLAMHAEINTEEPGLSRLLFNKNSNTDDDLCLEELYALQLKADLAVLSACNTGLGKESAGRNLESFQRAFTFSGVPATVVSLWEVPDQSTSEIMEHFYSNLKVGNTKSEALKNAKIHYLNKHKGTKLAQPYYWTGFVLYGDKSAVSIAQTSNSSWYIAIAIMLFISLFAFVKFRRKND</sequence>
<dbReference type="Gene3D" id="1.25.40.10">
    <property type="entry name" value="Tetratricopeptide repeat domain"/>
    <property type="match status" value="1"/>
</dbReference>
<protein>
    <submittedName>
        <fullName evidence="3">CHAT domain-containing protein</fullName>
    </submittedName>
</protein>
<dbReference type="EMBL" id="QBKT01000001">
    <property type="protein sequence ID" value="PTX63488.1"/>
    <property type="molecule type" value="Genomic_DNA"/>
</dbReference>
<reference evidence="3 4" key="1">
    <citation type="submission" date="2018-04" db="EMBL/GenBank/DDBJ databases">
        <title>Genomic Encyclopedia of Archaeal and Bacterial Type Strains, Phase II (KMG-II): from individual species to whole genera.</title>
        <authorList>
            <person name="Goeker M."/>
        </authorList>
    </citation>
    <scope>NUCLEOTIDE SEQUENCE [LARGE SCALE GENOMIC DNA]</scope>
    <source>
        <strain evidence="3 4">DSM 25731</strain>
    </source>
</reference>
<evidence type="ECO:0000313" key="4">
    <source>
        <dbReference type="Proteomes" id="UP000244090"/>
    </source>
</evidence>
<feature type="transmembrane region" description="Helical" evidence="1">
    <location>
        <begin position="899"/>
        <end position="917"/>
    </location>
</feature>